<dbReference type="EMBL" id="CP015583">
    <property type="protein sequence ID" value="APT57998.1"/>
    <property type="molecule type" value="Genomic_DNA"/>
</dbReference>
<dbReference type="STRING" id="257708.RGI145_13600"/>
<name>A0A1L7AGT0_9PROT</name>
<sequence>MTLLAILLLACLGCMALSYGLWRAFLRAGRPGHPMAMALIASLLVSGLLLWLFRDRAPPNLPVNGLTEALYIACLLNIPAAILLTWRR</sequence>
<dbReference type="KEGG" id="rgi:RGI145_13600"/>
<feature type="transmembrane region" description="Helical" evidence="1">
    <location>
        <begin position="65"/>
        <end position="86"/>
    </location>
</feature>
<dbReference type="Proteomes" id="UP000185494">
    <property type="component" value="Chromosome 1"/>
</dbReference>
<keyword evidence="1" id="KW-0812">Transmembrane</keyword>
<evidence type="ECO:0000313" key="3">
    <source>
        <dbReference type="Proteomes" id="UP000185494"/>
    </source>
</evidence>
<feature type="transmembrane region" description="Helical" evidence="1">
    <location>
        <begin position="34"/>
        <end position="53"/>
    </location>
</feature>
<evidence type="ECO:0000256" key="1">
    <source>
        <dbReference type="SAM" id="Phobius"/>
    </source>
</evidence>
<evidence type="ECO:0000313" key="2">
    <source>
        <dbReference type="EMBL" id="APT57998.1"/>
    </source>
</evidence>
<dbReference type="RefSeq" id="WP_027281275.1">
    <property type="nucleotide sequence ID" value="NZ_CP015583.1"/>
</dbReference>
<keyword evidence="1" id="KW-0472">Membrane</keyword>
<reference evidence="2 3" key="1">
    <citation type="submission" date="2016-05" db="EMBL/GenBank/DDBJ databases">
        <title>Complete Genome and Methylome Analysis of Psychrotrophic Bacterial Isolates from Antarctic Lake Untersee.</title>
        <authorList>
            <person name="Fomenkov A."/>
            <person name="Akimov V.N."/>
            <person name="Vasilyeva L.V."/>
            <person name="Andersen D."/>
            <person name="Vincze T."/>
            <person name="Roberts R.J."/>
        </authorList>
    </citation>
    <scope>NUCLEOTIDE SEQUENCE [LARGE SCALE GENOMIC DNA]</scope>
    <source>
        <strain evidence="2 3">U14-5</strain>
    </source>
</reference>
<keyword evidence="1" id="KW-1133">Transmembrane helix</keyword>
<accession>A0A1L7AGT0</accession>
<gene>
    <name evidence="2" type="ORF">RGI145_13600</name>
</gene>
<dbReference type="AlphaFoldDB" id="A0A1L7AGT0"/>
<proteinExistence type="predicted"/>
<organism evidence="2 3">
    <name type="scientific">Roseomonas gilardii</name>
    <dbReference type="NCBI Taxonomy" id="257708"/>
    <lineage>
        <taxon>Bacteria</taxon>
        <taxon>Pseudomonadati</taxon>
        <taxon>Pseudomonadota</taxon>
        <taxon>Alphaproteobacteria</taxon>
        <taxon>Acetobacterales</taxon>
        <taxon>Roseomonadaceae</taxon>
        <taxon>Roseomonas</taxon>
    </lineage>
</organism>
<protein>
    <submittedName>
        <fullName evidence="2">Uncharacterized protein</fullName>
    </submittedName>
</protein>